<evidence type="ECO:0000256" key="2">
    <source>
        <dbReference type="ARBA" id="ARBA00022448"/>
    </source>
</evidence>
<evidence type="ECO:0000313" key="10">
    <source>
        <dbReference type="Proteomes" id="UP000243904"/>
    </source>
</evidence>
<feature type="transmembrane region" description="Helical" evidence="8">
    <location>
        <begin position="859"/>
        <end position="878"/>
    </location>
</feature>
<sequence>MSDGISAPFIRYPIGTSLMMAGILFVGLVAYPLLPVAPLPQVDFPTIQITATLPGGSPETMASSVAQPLERQFAQIPGIAQMTSTSYLGTAAVTIQFDLNRSIDGAANDVQGAINAASGQLPKSLPSPPTYRKVNPADSPILLLSATSDSLPLTTVSDAVDAQLAQQISQISGVAQVTIGGQQKPSIRVQIDPAKLVDKGLSLEDVRTVITNTTVDSPKGNIDGATRAYTIYANDQLLDSKNWNDVIIAYRNGGPLRIRDIGKAVTGPEDAKQAAWANGKRGVFLVVYKQPGANVIDTVDKIKSLLPRLVAAIPPAIKIEVISDRTQTIRAAVSDVQFTLLLTIALVVMVIFVFLRSFWATVIPTVTVPLALLGACALMWVFGYTLDNLSLMALTIAVGFVVDDAIVMLENITRYIEEGEKPLAAAFKGSSEIGFTIVSISVSLVAVLIPLLLMGGIIGRLFREFAVTLTMTIFVSMVVSLTLTPMMASRFLRAHHETKHGRFYAWSERGFDAMLRGYEYVLDIALRWRLTTLVIFFATLGLSVYLFIIIPKGFFPQQDVGLISATSEAGQDISFAAMVSRQEALGKIVMADPDVATVAMNIGGSGRAGNNGNMFITLKPREERTANAMQIISRLRPKLEKVQGARLFMQAAQDVRLGGRPTRTQFEFTLQDANLDELNEWAPKILAKMKTLPELRDVATDQQSEGTTLQLNINRDTASRYGITPQLIDDTLYDAFGQREVTQYFTQLNSYHVILEILPELQQSLDILNKLYLKSPTTGDQVPLATFANWTSVPVRPLSISHQGQFPAITISFNLGQGVALGQATDSVQKAMQDLGAPATLNSSFQGTAQAFQQSLGTVPLLIMAALVVVYLILGILYESYIHPITILSTLPSAGVGALAILMVFGYDFSLIALIGIILLIGIVKKNGIMMVDFAISAERDEHLSPEESIRKAALLRFRPIMMTTMAAMLGGVPLMLGTGTGSEIRQPLGYAMVGGLIVSQALTLFTTPVVYLYLDKLSNAFAGWGRTENADEDRHTDEHGSIKEAAE</sequence>
<evidence type="ECO:0000256" key="3">
    <source>
        <dbReference type="ARBA" id="ARBA00022475"/>
    </source>
</evidence>
<comment type="subcellular location">
    <subcellularLocation>
        <location evidence="1">Cell inner membrane</location>
        <topology evidence="1">Multi-pass membrane protein</topology>
    </subcellularLocation>
</comment>
<evidence type="ECO:0000256" key="1">
    <source>
        <dbReference type="ARBA" id="ARBA00004429"/>
    </source>
</evidence>
<feature type="transmembrane region" description="Helical" evidence="8">
    <location>
        <begin position="12"/>
        <end position="34"/>
    </location>
</feature>
<keyword evidence="6 8" id="KW-1133">Transmembrane helix</keyword>
<gene>
    <name evidence="9" type="ORF">SAMN05444158_1949</name>
</gene>
<dbReference type="Proteomes" id="UP000243904">
    <property type="component" value="Chromosome I"/>
</dbReference>
<dbReference type="GO" id="GO:0042910">
    <property type="term" value="F:xenobiotic transmembrane transporter activity"/>
    <property type="evidence" value="ECO:0007669"/>
    <property type="project" value="TreeGrafter"/>
</dbReference>
<keyword evidence="5 8" id="KW-0812">Transmembrane</keyword>
<keyword evidence="3" id="KW-1003">Cell membrane</keyword>
<dbReference type="FunFam" id="3.30.70.1430:FF:000001">
    <property type="entry name" value="Efflux pump membrane transporter"/>
    <property type="match status" value="1"/>
</dbReference>
<feature type="transmembrane region" description="Helical" evidence="8">
    <location>
        <begin position="465"/>
        <end position="483"/>
    </location>
</feature>
<evidence type="ECO:0000256" key="8">
    <source>
        <dbReference type="SAM" id="Phobius"/>
    </source>
</evidence>
<feature type="transmembrane region" description="Helical" evidence="8">
    <location>
        <begin position="433"/>
        <end position="459"/>
    </location>
</feature>
<name>A0A1H1RWQ4_9BRAD</name>
<feature type="transmembrane region" description="Helical" evidence="8">
    <location>
        <begin position="989"/>
        <end position="1015"/>
    </location>
</feature>
<dbReference type="PRINTS" id="PR00702">
    <property type="entry name" value="ACRIFLAVINRP"/>
</dbReference>
<dbReference type="FunFam" id="1.20.1640.10:FF:000001">
    <property type="entry name" value="Efflux pump membrane transporter"/>
    <property type="match status" value="1"/>
</dbReference>
<dbReference type="RefSeq" id="WP_146687085.1">
    <property type="nucleotide sequence ID" value="NZ_LT629750.1"/>
</dbReference>
<feature type="transmembrane region" description="Helical" evidence="8">
    <location>
        <begin position="530"/>
        <end position="550"/>
    </location>
</feature>
<keyword evidence="4" id="KW-0997">Cell inner membrane</keyword>
<dbReference type="GO" id="GO:0005886">
    <property type="term" value="C:plasma membrane"/>
    <property type="evidence" value="ECO:0007669"/>
    <property type="project" value="UniProtKB-SubCell"/>
</dbReference>
<keyword evidence="7 8" id="KW-0472">Membrane</keyword>
<evidence type="ECO:0000256" key="6">
    <source>
        <dbReference type="ARBA" id="ARBA00022989"/>
    </source>
</evidence>
<reference evidence="10" key="1">
    <citation type="submission" date="2016-10" db="EMBL/GenBank/DDBJ databases">
        <authorList>
            <person name="Varghese N."/>
            <person name="Submissions S."/>
        </authorList>
    </citation>
    <scope>NUCLEOTIDE SEQUENCE [LARGE SCALE GENOMIC DNA]</scope>
    <source>
        <strain evidence="10">GAS369</strain>
    </source>
</reference>
<feature type="transmembrane region" description="Helical" evidence="8">
    <location>
        <begin position="336"/>
        <end position="355"/>
    </location>
</feature>
<dbReference type="Pfam" id="PF00873">
    <property type="entry name" value="ACR_tran"/>
    <property type="match status" value="1"/>
</dbReference>
<keyword evidence="2" id="KW-0813">Transport</keyword>
<dbReference type="Gene3D" id="3.30.70.1320">
    <property type="entry name" value="Multidrug efflux transporter AcrB pore domain like"/>
    <property type="match status" value="1"/>
</dbReference>
<feature type="transmembrane region" description="Helical" evidence="8">
    <location>
        <begin position="362"/>
        <end position="383"/>
    </location>
</feature>
<dbReference type="PANTHER" id="PTHR32063">
    <property type="match status" value="1"/>
</dbReference>
<dbReference type="EMBL" id="LT629750">
    <property type="protein sequence ID" value="SDS40162.1"/>
    <property type="molecule type" value="Genomic_DNA"/>
</dbReference>
<dbReference type="PANTHER" id="PTHR32063:SF30">
    <property type="entry name" value="ACRB_ACRD_ACRF FAMILY PROTEIN"/>
    <property type="match status" value="1"/>
</dbReference>
<keyword evidence="10" id="KW-1185">Reference proteome</keyword>
<proteinExistence type="predicted"/>
<dbReference type="InterPro" id="IPR001036">
    <property type="entry name" value="Acrflvin-R"/>
</dbReference>
<dbReference type="Gene3D" id="3.30.2090.10">
    <property type="entry name" value="Multidrug efflux transporter AcrB TolC docking domain, DN and DC subdomains"/>
    <property type="match status" value="2"/>
</dbReference>
<dbReference type="SUPFAM" id="SSF82693">
    <property type="entry name" value="Multidrug efflux transporter AcrB pore domain, PN1, PN2, PC1 and PC2 subdomains"/>
    <property type="match status" value="4"/>
</dbReference>
<evidence type="ECO:0000256" key="5">
    <source>
        <dbReference type="ARBA" id="ARBA00022692"/>
    </source>
</evidence>
<evidence type="ECO:0000256" key="7">
    <source>
        <dbReference type="ARBA" id="ARBA00023136"/>
    </source>
</evidence>
<dbReference type="InterPro" id="IPR027463">
    <property type="entry name" value="AcrB_DN_DC_subdom"/>
</dbReference>
<evidence type="ECO:0000313" key="9">
    <source>
        <dbReference type="EMBL" id="SDS40162.1"/>
    </source>
</evidence>
<feature type="transmembrane region" description="Helical" evidence="8">
    <location>
        <begin position="956"/>
        <end position="977"/>
    </location>
</feature>
<dbReference type="SUPFAM" id="SSF82714">
    <property type="entry name" value="Multidrug efflux transporter AcrB TolC docking domain, DN and DC subdomains"/>
    <property type="match status" value="2"/>
</dbReference>
<dbReference type="AlphaFoldDB" id="A0A1H1RWQ4"/>
<evidence type="ECO:0000256" key="4">
    <source>
        <dbReference type="ARBA" id="ARBA00022519"/>
    </source>
</evidence>
<dbReference type="Gene3D" id="1.20.1640.10">
    <property type="entry name" value="Multidrug efflux transporter AcrB transmembrane domain"/>
    <property type="match status" value="2"/>
</dbReference>
<organism evidence="9 10">
    <name type="scientific">Bradyrhizobium canariense</name>
    <dbReference type="NCBI Taxonomy" id="255045"/>
    <lineage>
        <taxon>Bacteria</taxon>
        <taxon>Pseudomonadati</taxon>
        <taxon>Pseudomonadota</taxon>
        <taxon>Alphaproteobacteria</taxon>
        <taxon>Hyphomicrobiales</taxon>
        <taxon>Nitrobacteraceae</taxon>
        <taxon>Bradyrhizobium</taxon>
    </lineage>
</organism>
<protein>
    <submittedName>
        <fullName evidence="9">Hydrophobic/amphiphilic exporter-1, HAE1 family</fullName>
    </submittedName>
</protein>
<accession>A0A1H1RWQ4</accession>
<dbReference type="Gene3D" id="3.30.70.1430">
    <property type="entry name" value="Multidrug efflux transporter AcrB pore domain"/>
    <property type="match status" value="2"/>
</dbReference>
<dbReference type="SUPFAM" id="SSF82866">
    <property type="entry name" value="Multidrug efflux transporter AcrB transmembrane domain"/>
    <property type="match status" value="2"/>
</dbReference>
<dbReference type="Gene3D" id="3.30.70.1440">
    <property type="entry name" value="Multidrug efflux transporter AcrB pore domain"/>
    <property type="match status" value="1"/>
</dbReference>